<dbReference type="InterPro" id="IPR038726">
    <property type="entry name" value="PDDEXK_AddAB-type"/>
</dbReference>
<sequence length="1103" mass="127201">MRFIFNEEQQFILDNMDKPMQVSAGAGSGKTRVLVERYYRLISRGVKINRILAVTFTRKAAGEMLDRIRKRIAEDENLTAEEKNRQQEELAFAYIGTIHSICARLIRENPLLAGVDPYFGLLDEVEAYRLKMDIIRKTAYEQLEKDNQYLKEYIKLFGFDGLLSDLYDFLQLTSSRGLVLEDLLSKTEEAYGEITEKLPEQVEKLKNSVLAMEAAGKELKEGTPTRQKIEELMAVFPDYIPVLEMIKTNPVWDPEIYEKMQELSGYRLEARGKAAENIKSFRENLNGIKALLLDLKYFPLIKEAFFPLAADVRERIKKAKEARNLLDFDDLEEKTLSLLRNHPDVLDKYRQQFTYIMVDEYQDINYRQYEIFRLLSDDFKKGIFTVGDPKQSIYRFRGAKVELFGQTGEKIGESGINAGLNRNYRTLSPIIDFINDFCARLFTDEAIPFAPLQAERIISSGRRSRLYLLKGFPPGKKAEAQACLLADVIKDIINEEILLPDEKTGEVGRVNYGDIALLFRTTANMPVFARILRDYGIPCRVIGSRDFFLAEEVKAMLRLLEAIADAGDEISLVGALRSFLFQVENETLWLMRQKREPLREVLKKAGDLPIPEEEKQKLKWADHILAEGEKLKDRLTPSELIRYLEEKTCASFIPLKYSEPAQKKANLNKLAAMAWRLEEKGVIRLKDFLAYMNEAEKREIQEKQAAVDLEGDDRVKLMTVHQSKGLEFPVVIIPELEREFNEEYTRKNLLVRDEEGIFLRLASSKISSEEKIMSRRHQAVEGERRDVISEQKRLIYVALTRSRDLLILAGIGKFNDKENNDKENQIQSWRDFIQKYYTDESRQIVDTHLEIAVEEVMAVPEFSASTGNTSENSSSPSLTGEKVEKKDFIPVGFDYISPTRLVEYAFCPYQAYFAQREKVRLKPAEEEETLSSARLGNIVHYLAEKNVSLSEAGKIVSSWSDLSEEEKKEALKLFAVYLEEPEIKEIREQADYKREVPFLVRLEDFYLRGVIDGLGLTEDKIYIIDLKTGKERDIYDLQLAFYEKALQRIMPEKEIAKLIFYLQTGMVKKAAGNMEALVPGKLSLRPVFSEKCEQCRLKPLCKV</sequence>
<dbReference type="PROSITE" id="PS51198">
    <property type="entry name" value="UVRD_HELICASE_ATP_BIND"/>
    <property type="match status" value="1"/>
</dbReference>
<comment type="catalytic activity">
    <reaction evidence="11">
        <text>Couples ATP hydrolysis with the unwinding of duplex DNA by translocating in the 3'-5' direction.</text>
        <dbReference type="EC" id="5.6.2.4"/>
    </reaction>
</comment>
<dbReference type="Gene3D" id="1.10.486.10">
    <property type="entry name" value="PCRA, domain 4"/>
    <property type="match status" value="1"/>
</dbReference>
<keyword evidence="1" id="KW-0540">Nuclease</keyword>
<dbReference type="SUPFAM" id="SSF52540">
    <property type="entry name" value="P-loop containing nucleoside triphosphate hydrolases"/>
    <property type="match status" value="1"/>
</dbReference>
<dbReference type="Gene3D" id="3.90.320.10">
    <property type="match status" value="1"/>
</dbReference>
<gene>
    <name evidence="18" type="ORF">SAMN02745221_02010</name>
</gene>
<dbReference type="InterPro" id="IPR011335">
    <property type="entry name" value="Restrct_endonuc-II-like"/>
</dbReference>
<dbReference type="PANTHER" id="PTHR11070:SF2">
    <property type="entry name" value="ATP-DEPENDENT DNA HELICASE SRS2"/>
    <property type="match status" value="1"/>
</dbReference>
<keyword evidence="2 14" id="KW-0547">Nucleotide-binding</keyword>
<dbReference type="Proteomes" id="UP000242329">
    <property type="component" value="Unassembled WGS sequence"/>
</dbReference>
<dbReference type="RefSeq" id="WP_073093358.1">
    <property type="nucleotide sequence ID" value="NZ_FQWY01000047.1"/>
</dbReference>
<comment type="catalytic activity">
    <reaction evidence="13">
        <text>ATP + H2O = ADP + phosphate + H(+)</text>
        <dbReference type="Rhea" id="RHEA:13065"/>
        <dbReference type="ChEBI" id="CHEBI:15377"/>
        <dbReference type="ChEBI" id="CHEBI:15378"/>
        <dbReference type="ChEBI" id="CHEBI:30616"/>
        <dbReference type="ChEBI" id="CHEBI:43474"/>
        <dbReference type="ChEBI" id="CHEBI:456216"/>
        <dbReference type="EC" id="5.6.2.4"/>
    </reaction>
</comment>
<evidence type="ECO:0000256" key="13">
    <source>
        <dbReference type="ARBA" id="ARBA00048988"/>
    </source>
</evidence>
<keyword evidence="10" id="KW-0413">Isomerase</keyword>
<feature type="binding site" evidence="14">
    <location>
        <begin position="24"/>
        <end position="31"/>
    </location>
    <ligand>
        <name>ATP</name>
        <dbReference type="ChEBI" id="CHEBI:30616"/>
    </ligand>
</feature>
<dbReference type="EC" id="5.6.2.4" evidence="12"/>
<evidence type="ECO:0000256" key="8">
    <source>
        <dbReference type="ARBA" id="ARBA00023125"/>
    </source>
</evidence>
<evidence type="ECO:0000256" key="7">
    <source>
        <dbReference type="ARBA" id="ARBA00022840"/>
    </source>
</evidence>
<evidence type="ECO:0000256" key="9">
    <source>
        <dbReference type="ARBA" id="ARBA00023204"/>
    </source>
</evidence>
<evidence type="ECO:0000256" key="6">
    <source>
        <dbReference type="ARBA" id="ARBA00022839"/>
    </source>
</evidence>
<dbReference type="STRING" id="1123382.SAMN02745221_02010"/>
<dbReference type="PANTHER" id="PTHR11070">
    <property type="entry name" value="UVRD / RECB / PCRA DNA HELICASE FAMILY MEMBER"/>
    <property type="match status" value="1"/>
</dbReference>
<dbReference type="EMBL" id="FQWY01000047">
    <property type="protein sequence ID" value="SHH24452.1"/>
    <property type="molecule type" value="Genomic_DNA"/>
</dbReference>
<dbReference type="SUPFAM" id="SSF52980">
    <property type="entry name" value="Restriction endonuclease-like"/>
    <property type="match status" value="1"/>
</dbReference>
<feature type="region of interest" description="Disordered" evidence="15">
    <location>
        <begin position="862"/>
        <end position="881"/>
    </location>
</feature>
<feature type="compositionally biased region" description="Polar residues" evidence="15">
    <location>
        <begin position="863"/>
        <end position="878"/>
    </location>
</feature>
<dbReference type="AlphaFoldDB" id="A0A1M5RDL7"/>
<dbReference type="CDD" id="cd17932">
    <property type="entry name" value="DEXQc_UvrD"/>
    <property type="match status" value="1"/>
</dbReference>
<feature type="domain" description="UvrD-like helicase C-terminal" evidence="17">
    <location>
        <begin position="428"/>
        <end position="725"/>
    </location>
</feature>
<evidence type="ECO:0000313" key="18">
    <source>
        <dbReference type="EMBL" id="SHH24452.1"/>
    </source>
</evidence>
<dbReference type="InterPro" id="IPR011604">
    <property type="entry name" value="PDDEXK-like_dom_sf"/>
</dbReference>
<evidence type="ECO:0000256" key="2">
    <source>
        <dbReference type="ARBA" id="ARBA00022741"/>
    </source>
</evidence>
<evidence type="ECO:0000256" key="15">
    <source>
        <dbReference type="SAM" id="MobiDB-lite"/>
    </source>
</evidence>
<evidence type="ECO:0000313" key="19">
    <source>
        <dbReference type="Proteomes" id="UP000242329"/>
    </source>
</evidence>
<evidence type="ECO:0000259" key="17">
    <source>
        <dbReference type="PROSITE" id="PS51217"/>
    </source>
</evidence>
<evidence type="ECO:0000256" key="10">
    <source>
        <dbReference type="ARBA" id="ARBA00023235"/>
    </source>
</evidence>
<keyword evidence="6 18" id="KW-0269">Exonuclease</keyword>
<protein>
    <recommendedName>
        <fullName evidence="12">DNA 3'-5' helicase</fullName>
        <ecNumber evidence="12">5.6.2.4</ecNumber>
    </recommendedName>
</protein>
<keyword evidence="19" id="KW-1185">Reference proteome</keyword>
<dbReference type="InterPro" id="IPR014017">
    <property type="entry name" value="DNA_helicase_UvrD-like_C"/>
</dbReference>
<evidence type="ECO:0000256" key="1">
    <source>
        <dbReference type="ARBA" id="ARBA00022722"/>
    </source>
</evidence>
<dbReference type="GO" id="GO:0004527">
    <property type="term" value="F:exonuclease activity"/>
    <property type="evidence" value="ECO:0007669"/>
    <property type="project" value="UniProtKB-KW"/>
</dbReference>
<dbReference type="InterPro" id="IPR014016">
    <property type="entry name" value="UvrD-like_ATP-bd"/>
</dbReference>
<evidence type="ECO:0000256" key="3">
    <source>
        <dbReference type="ARBA" id="ARBA00022763"/>
    </source>
</evidence>
<evidence type="ECO:0000256" key="14">
    <source>
        <dbReference type="PROSITE-ProRule" id="PRU00560"/>
    </source>
</evidence>
<dbReference type="InterPro" id="IPR000212">
    <property type="entry name" value="DNA_helicase_UvrD/REP"/>
</dbReference>
<evidence type="ECO:0000256" key="5">
    <source>
        <dbReference type="ARBA" id="ARBA00022806"/>
    </source>
</evidence>
<accession>A0A1M5RDL7</accession>
<keyword evidence="3" id="KW-0227">DNA damage</keyword>
<evidence type="ECO:0000256" key="11">
    <source>
        <dbReference type="ARBA" id="ARBA00034617"/>
    </source>
</evidence>
<dbReference type="Pfam" id="PF00580">
    <property type="entry name" value="UvrD-helicase"/>
    <property type="match status" value="1"/>
</dbReference>
<dbReference type="Pfam" id="PF12705">
    <property type="entry name" value="PDDEXK_1"/>
    <property type="match status" value="1"/>
</dbReference>
<keyword evidence="9" id="KW-0234">DNA repair</keyword>
<evidence type="ECO:0000256" key="12">
    <source>
        <dbReference type="ARBA" id="ARBA00034808"/>
    </source>
</evidence>
<dbReference type="GO" id="GO:0003677">
    <property type="term" value="F:DNA binding"/>
    <property type="evidence" value="ECO:0007669"/>
    <property type="project" value="UniProtKB-KW"/>
</dbReference>
<dbReference type="GO" id="GO:0043138">
    <property type="term" value="F:3'-5' DNA helicase activity"/>
    <property type="evidence" value="ECO:0007669"/>
    <property type="project" value="UniProtKB-EC"/>
</dbReference>
<keyword evidence="4 14" id="KW-0378">Hydrolase</keyword>
<evidence type="ECO:0000256" key="4">
    <source>
        <dbReference type="ARBA" id="ARBA00022801"/>
    </source>
</evidence>
<keyword evidence="7 14" id="KW-0067">ATP-binding</keyword>
<proteinExistence type="predicted"/>
<reference evidence="19" key="1">
    <citation type="submission" date="2016-11" db="EMBL/GenBank/DDBJ databases">
        <authorList>
            <person name="Varghese N."/>
            <person name="Submissions S."/>
        </authorList>
    </citation>
    <scope>NUCLEOTIDE SEQUENCE [LARGE SCALE GENOMIC DNA]</scope>
    <source>
        <strain evidence="19">DSM 11003</strain>
    </source>
</reference>
<dbReference type="PROSITE" id="PS51217">
    <property type="entry name" value="UVRD_HELICASE_CTER"/>
    <property type="match status" value="1"/>
</dbReference>
<evidence type="ECO:0000259" key="16">
    <source>
        <dbReference type="PROSITE" id="PS51198"/>
    </source>
</evidence>
<organism evidence="18 19">
    <name type="scientific">Thermosyntropha lipolytica DSM 11003</name>
    <dbReference type="NCBI Taxonomy" id="1123382"/>
    <lineage>
        <taxon>Bacteria</taxon>
        <taxon>Bacillati</taxon>
        <taxon>Bacillota</taxon>
        <taxon>Clostridia</taxon>
        <taxon>Eubacteriales</taxon>
        <taxon>Syntrophomonadaceae</taxon>
        <taxon>Thermosyntropha</taxon>
    </lineage>
</organism>
<keyword evidence="8" id="KW-0238">DNA-binding</keyword>
<dbReference type="InterPro" id="IPR027417">
    <property type="entry name" value="P-loop_NTPase"/>
</dbReference>
<name>A0A1M5RDL7_9FIRM</name>
<dbReference type="OrthoDB" id="9810135at2"/>
<dbReference type="Pfam" id="PF13361">
    <property type="entry name" value="UvrD_C"/>
    <property type="match status" value="1"/>
</dbReference>
<dbReference type="GO" id="GO:0005524">
    <property type="term" value="F:ATP binding"/>
    <property type="evidence" value="ECO:0007669"/>
    <property type="project" value="UniProtKB-UniRule"/>
</dbReference>
<dbReference type="Gene3D" id="3.40.50.300">
    <property type="entry name" value="P-loop containing nucleotide triphosphate hydrolases"/>
    <property type="match status" value="4"/>
</dbReference>
<dbReference type="GO" id="GO:0000725">
    <property type="term" value="P:recombinational repair"/>
    <property type="evidence" value="ECO:0007669"/>
    <property type="project" value="TreeGrafter"/>
</dbReference>
<keyword evidence="5 14" id="KW-0347">Helicase</keyword>
<feature type="domain" description="UvrD-like helicase ATP-binding" evidence="16">
    <location>
        <begin position="3"/>
        <end position="427"/>
    </location>
</feature>